<proteinExistence type="predicted"/>
<name>A0A8H3ZZ47_GIGMA</name>
<dbReference type="GO" id="GO:0003964">
    <property type="term" value="F:RNA-directed DNA polymerase activity"/>
    <property type="evidence" value="ECO:0007669"/>
    <property type="project" value="UniProtKB-KW"/>
</dbReference>
<evidence type="ECO:0000313" key="1">
    <source>
        <dbReference type="EMBL" id="KAF0366908.1"/>
    </source>
</evidence>
<keyword evidence="1" id="KW-0808">Transferase</keyword>
<gene>
    <name evidence="1" type="ORF">F8M41_013591</name>
</gene>
<accession>A0A8H3ZZ47</accession>
<reference evidence="1 2" key="1">
    <citation type="journal article" date="2019" name="Environ. Microbiol.">
        <title>At the nexus of three kingdoms: the genome of the mycorrhizal fungus Gigaspora margarita provides insights into plant, endobacterial and fungal interactions.</title>
        <authorList>
            <person name="Venice F."/>
            <person name="Ghignone S."/>
            <person name="Salvioli di Fossalunga A."/>
            <person name="Amselem J."/>
            <person name="Novero M."/>
            <person name="Xianan X."/>
            <person name="Sedzielewska Toro K."/>
            <person name="Morin E."/>
            <person name="Lipzen A."/>
            <person name="Grigoriev I.V."/>
            <person name="Henrissat B."/>
            <person name="Martin F.M."/>
            <person name="Bonfante P."/>
        </authorList>
    </citation>
    <scope>NUCLEOTIDE SEQUENCE [LARGE SCALE GENOMIC DNA]</scope>
    <source>
        <strain evidence="1 2">BEG34</strain>
    </source>
</reference>
<evidence type="ECO:0000313" key="2">
    <source>
        <dbReference type="Proteomes" id="UP000439903"/>
    </source>
</evidence>
<comment type="caution">
    <text evidence="1">The sequence shown here is derived from an EMBL/GenBank/DDBJ whole genome shotgun (WGS) entry which is preliminary data.</text>
</comment>
<dbReference type="AlphaFoldDB" id="A0A8H3ZZ47"/>
<organism evidence="1 2">
    <name type="scientific">Gigaspora margarita</name>
    <dbReference type="NCBI Taxonomy" id="4874"/>
    <lineage>
        <taxon>Eukaryota</taxon>
        <taxon>Fungi</taxon>
        <taxon>Fungi incertae sedis</taxon>
        <taxon>Mucoromycota</taxon>
        <taxon>Glomeromycotina</taxon>
        <taxon>Glomeromycetes</taxon>
        <taxon>Diversisporales</taxon>
        <taxon>Gigasporaceae</taxon>
        <taxon>Gigaspora</taxon>
    </lineage>
</organism>
<keyword evidence="2" id="KW-1185">Reference proteome</keyword>
<keyword evidence="1" id="KW-0548">Nucleotidyltransferase</keyword>
<keyword evidence="1" id="KW-0695">RNA-directed DNA polymerase</keyword>
<dbReference type="OrthoDB" id="10641564at2759"/>
<protein>
    <submittedName>
        <fullName evidence="1">Reverse transcriptase</fullName>
    </submittedName>
</protein>
<dbReference type="EMBL" id="WTPW01002763">
    <property type="protein sequence ID" value="KAF0366908.1"/>
    <property type="molecule type" value="Genomic_DNA"/>
</dbReference>
<dbReference type="Proteomes" id="UP000439903">
    <property type="component" value="Unassembled WGS sequence"/>
</dbReference>
<sequence>MNETIATNKDIFQDELHQADNEIADNSNHDQFDNSTWIPTGKMLDLPTRIHKENLLSQASRSEILRNQPQNAEIKYEASTIDKQIWKLMPIHTKDTNKLLAKIISPNYTLPIDKDEVFGDEFGSIIEKKILPISSLTKRQTVANDIIIGVEVVNPLILKVISVSAKCEGAITDYTINHKTRKTSFRMVIVIEVAQEHTTIKPMHQTKERYNTSGNKFNVSSYSMVTTNRSIMAYLYNQSRILPGMNYTSTFKIPFSEYPPNIHFRSVIRNTKAFRKMGYKRTRPTYFLFSIKNIFYSQKGWISKIDHKSKETKYLHMFHALQNGDYRDSQISNKKKQLYDYN</sequence>